<evidence type="ECO:0000313" key="1">
    <source>
        <dbReference type="EMBL" id="RLK46976.1"/>
    </source>
</evidence>
<dbReference type="PANTHER" id="PTHR48100">
    <property type="entry name" value="BROAD-SPECIFICITY PHOSPHATASE YOR283W-RELATED"/>
    <property type="match status" value="1"/>
</dbReference>
<dbReference type="RefSeq" id="WP_121442814.1">
    <property type="nucleotide sequence ID" value="NZ_RCDA01000004.1"/>
</dbReference>
<dbReference type="SUPFAM" id="SSF53254">
    <property type="entry name" value="Phosphoglycerate mutase-like"/>
    <property type="match status" value="1"/>
</dbReference>
<dbReference type="CDD" id="cd07067">
    <property type="entry name" value="HP_PGM_like"/>
    <property type="match status" value="1"/>
</dbReference>
<dbReference type="EMBL" id="RCDA01000004">
    <property type="protein sequence ID" value="RLK46976.1"/>
    <property type="molecule type" value="Genomic_DNA"/>
</dbReference>
<dbReference type="InterPro" id="IPR029033">
    <property type="entry name" value="His_PPase_superfam"/>
</dbReference>
<organism evidence="1 2">
    <name type="scientific">Alkalispirillum mobile</name>
    <dbReference type="NCBI Taxonomy" id="85925"/>
    <lineage>
        <taxon>Bacteria</taxon>
        <taxon>Pseudomonadati</taxon>
        <taxon>Pseudomonadota</taxon>
        <taxon>Gammaproteobacteria</taxon>
        <taxon>Chromatiales</taxon>
        <taxon>Ectothiorhodospiraceae</taxon>
        <taxon>Alkalispirillum</taxon>
    </lineage>
</organism>
<dbReference type="GO" id="GO:0016791">
    <property type="term" value="F:phosphatase activity"/>
    <property type="evidence" value="ECO:0007669"/>
    <property type="project" value="TreeGrafter"/>
</dbReference>
<dbReference type="Proteomes" id="UP000275461">
    <property type="component" value="Unassembled WGS sequence"/>
</dbReference>
<proteinExistence type="predicted"/>
<dbReference type="Gene3D" id="3.40.50.1240">
    <property type="entry name" value="Phosphoglycerate mutase-like"/>
    <property type="match status" value="1"/>
</dbReference>
<dbReference type="AlphaFoldDB" id="A0A498BX99"/>
<dbReference type="SMART" id="SM00855">
    <property type="entry name" value="PGAM"/>
    <property type="match status" value="1"/>
</dbReference>
<dbReference type="GO" id="GO:0005737">
    <property type="term" value="C:cytoplasm"/>
    <property type="evidence" value="ECO:0007669"/>
    <property type="project" value="TreeGrafter"/>
</dbReference>
<dbReference type="PANTHER" id="PTHR48100:SF1">
    <property type="entry name" value="HISTIDINE PHOSPHATASE FAMILY PROTEIN-RELATED"/>
    <property type="match status" value="1"/>
</dbReference>
<accession>A0A498BX99</accession>
<keyword evidence="2" id="KW-1185">Reference proteome</keyword>
<comment type="caution">
    <text evidence="1">The sequence shown here is derived from an EMBL/GenBank/DDBJ whole genome shotgun (WGS) entry which is preliminary data.</text>
</comment>
<evidence type="ECO:0000313" key="2">
    <source>
        <dbReference type="Proteomes" id="UP000275461"/>
    </source>
</evidence>
<protein>
    <submittedName>
        <fullName evidence="1">Alpha-ribazole phosphatase</fullName>
    </submittedName>
</protein>
<reference evidence="1 2" key="1">
    <citation type="submission" date="2018-10" db="EMBL/GenBank/DDBJ databases">
        <title>Genomic Encyclopedia of Type Strains, Phase IV (KMG-IV): sequencing the most valuable type-strain genomes for metagenomic binning, comparative biology and taxonomic classification.</title>
        <authorList>
            <person name="Goeker M."/>
        </authorList>
    </citation>
    <scope>NUCLEOTIDE SEQUENCE [LARGE SCALE GENOMIC DNA]</scope>
    <source>
        <strain evidence="1 2">DSM 12769</strain>
    </source>
</reference>
<name>A0A498BX99_9GAMM</name>
<gene>
    <name evidence="1" type="ORF">DFR31_2290</name>
</gene>
<dbReference type="InterPro" id="IPR013078">
    <property type="entry name" value="His_Pase_superF_clade-1"/>
</dbReference>
<sequence>MNEHPLYVDLLRHGEPEGGRKYRGRLDDPLSETGWEQLRDAVSGGCRWDAVISSPLRRCAAFAREYSHRQGLPLHLESYFKEIDFGRWEGWRPEALMEAEGDRLNAFWRDPRNNPPPEGETLEALHARLARGWHRWVAEPPGQRLLVVCHGGVIRVLLAEALGGDPGHLLSRLQVPYACMTRLRVDRVGGEPVATLLAHGRPGV</sequence>
<dbReference type="OrthoDB" id="9783269at2"/>
<dbReference type="InterPro" id="IPR050275">
    <property type="entry name" value="PGM_Phosphatase"/>
</dbReference>
<dbReference type="Pfam" id="PF00300">
    <property type="entry name" value="His_Phos_1"/>
    <property type="match status" value="1"/>
</dbReference>